<evidence type="ECO:0000256" key="1">
    <source>
        <dbReference type="SAM" id="Phobius"/>
    </source>
</evidence>
<evidence type="ECO:0000313" key="3">
    <source>
        <dbReference type="EMBL" id="PQV50387.1"/>
    </source>
</evidence>
<protein>
    <submittedName>
        <fullName evidence="3">Rhodanese-related sulfurtransferase</fullName>
    </submittedName>
</protein>
<dbReference type="RefSeq" id="WP_105472936.1">
    <property type="nucleotide sequence ID" value="NZ_PVEO01000002.1"/>
</dbReference>
<feature type="transmembrane region" description="Helical" evidence="1">
    <location>
        <begin position="12"/>
        <end position="31"/>
    </location>
</feature>
<dbReference type="SUPFAM" id="SSF52821">
    <property type="entry name" value="Rhodanese/Cell cycle control phosphatase"/>
    <property type="match status" value="1"/>
</dbReference>
<dbReference type="EMBL" id="PVEO01000002">
    <property type="protein sequence ID" value="PQV50387.1"/>
    <property type="molecule type" value="Genomic_DNA"/>
</dbReference>
<organism evidence="3 4">
    <name type="scientific">Jejuia pallidilutea</name>
    <dbReference type="NCBI Taxonomy" id="504487"/>
    <lineage>
        <taxon>Bacteria</taxon>
        <taxon>Pseudomonadati</taxon>
        <taxon>Bacteroidota</taxon>
        <taxon>Flavobacteriia</taxon>
        <taxon>Flavobacteriales</taxon>
        <taxon>Flavobacteriaceae</taxon>
        <taxon>Jejuia</taxon>
    </lineage>
</organism>
<reference evidence="3 4" key="1">
    <citation type="submission" date="2018-02" db="EMBL/GenBank/DDBJ databases">
        <title>Genomic Encyclopedia of Archaeal and Bacterial Type Strains, Phase II (KMG-II): from individual species to whole genera.</title>
        <authorList>
            <person name="Goeker M."/>
        </authorList>
    </citation>
    <scope>NUCLEOTIDE SEQUENCE [LARGE SCALE GENOMIC DNA]</scope>
    <source>
        <strain evidence="3 4">DSM 21165</strain>
    </source>
</reference>
<accession>A0A362X367</accession>
<evidence type="ECO:0000259" key="2">
    <source>
        <dbReference type="PROSITE" id="PS50206"/>
    </source>
</evidence>
<keyword evidence="1" id="KW-0472">Membrane</keyword>
<dbReference type="Gene3D" id="3.40.250.10">
    <property type="entry name" value="Rhodanese-like domain"/>
    <property type="match status" value="1"/>
</dbReference>
<gene>
    <name evidence="3" type="ORF">CLV33_102248</name>
</gene>
<dbReference type="Pfam" id="PF00581">
    <property type="entry name" value="Rhodanese"/>
    <property type="match status" value="1"/>
</dbReference>
<dbReference type="Proteomes" id="UP000251545">
    <property type="component" value="Unassembled WGS sequence"/>
</dbReference>
<dbReference type="SMART" id="SM00450">
    <property type="entry name" value="RHOD"/>
    <property type="match status" value="1"/>
</dbReference>
<dbReference type="PROSITE" id="PS50206">
    <property type="entry name" value="RHODANESE_3"/>
    <property type="match status" value="1"/>
</dbReference>
<keyword evidence="1" id="KW-0812">Transmembrane</keyword>
<keyword evidence="3" id="KW-0808">Transferase</keyword>
<dbReference type="AlphaFoldDB" id="A0A362X367"/>
<dbReference type="PANTHER" id="PTHR44086:SF10">
    <property type="entry name" value="THIOSULFATE SULFURTRANSFERASE_RHODANESE-LIKE DOMAIN-CONTAINING PROTEIN 3"/>
    <property type="match status" value="1"/>
</dbReference>
<dbReference type="InterPro" id="IPR001763">
    <property type="entry name" value="Rhodanese-like_dom"/>
</dbReference>
<dbReference type="InterPro" id="IPR036873">
    <property type="entry name" value="Rhodanese-like_dom_sf"/>
</dbReference>
<sequence length="224" mass="25486">MVNRKLVRFLSFRYIILASILIVLAGGLVLLPKYEKREGISPETLLSNVISPERYITTDELADRIINQDPSLLLIDVRDKNNFNKYSLPNAVNIPLKNVLDVDSEPYLNQDQYDVILFSNDNLYSDQAWVLCNRKGYKNLHVLKGGINTWFSTIINPKQPTEDMPSNAFKQYAFRKAASMYFGVAYPKKAQKQAVITKNTNTVSVPKKIVPKKKKKKMPVEGGC</sequence>
<comment type="caution">
    <text evidence="3">The sequence shown here is derived from an EMBL/GenBank/DDBJ whole genome shotgun (WGS) entry which is preliminary data.</text>
</comment>
<dbReference type="GO" id="GO:0004792">
    <property type="term" value="F:thiosulfate-cyanide sulfurtransferase activity"/>
    <property type="evidence" value="ECO:0007669"/>
    <property type="project" value="TreeGrafter"/>
</dbReference>
<dbReference type="PANTHER" id="PTHR44086">
    <property type="entry name" value="THIOSULFATE SULFURTRANSFERASE RDL2, MITOCHONDRIAL-RELATED"/>
    <property type="match status" value="1"/>
</dbReference>
<evidence type="ECO:0000313" key="4">
    <source>
        <dbReference type="Proteomes" id="UP000251545"/>
    </source>
</evidence>
<keyword evidence="1" id="KW-1133">Transmembrane helix</keyword>
<proteinExistence type="predicted"/>
<name>A0A362X367_9FLAO</name>
<feature type="domain" description="Rhodanese" evidence="2">
    <location>
        <begin position="68"/>
        <end position="159"/>
    </location>
</feature>
<dbReference type="CDD" id="cd00158">
    <property type="entry name" value="RHOD"/>
    <property type="match status" value="1"/>
</dbReference>